<evidence type="ECO:0000256" key="1">
    <source>
        <dbReference type="SAM" id="Phobius"/>
    </source>
</evidence>
<comment type="caution">
    <text evidence="2">The sequence shown here is derived from an EMBL/GenBank/DDBJ whole genome shotgun (WGS) entry which is preliminary data.</text>
</comment>
<feature type="transmembrane region" description="Helical" evidence="1">
    <location>
        <begin position="43"/>
        <end position="64"/>
    </location>
</feature>
<dbReference type="Proteomes" id="UP000434850">
    <property type="component" value="Unassembled WGS sequence"/>
</dbReference>
<evidence type="ECO:0000313" key="3">
    <source>
        <dbReference type="Proteomes" id="UP000434850"/>
    </source>
</evidence>
<gene>
    <name evidence="2" type="ORF">GO816_03390</name>
</gene>
<keyword evidence="3" id="KW-1185">Reference proteome</keyword>
<reference evidence="2 3" key="1">
    <citation type="submission" date="2019-12" db="EMBL/GenBank/DDBJ databases">
        <title>Mucilaginibacter sp. HME9299 genome sequencing and assembly.</title>
        <authorList>
            <person name="Kang H."/>
            <person name="Kim H."/>
            <person name="Joh K."/>
        </authorList>
    </citation>
    <scope>NUCLEOTIDE SEQUENCE [LARGE SCALE GENOMIC DNA]</scope>
    <source>
        <strain evidence="2 3">HME9299</strain>
    </source>
</reference>
<dbReference type="AlphaFoldDB" id="A0A6I4I4Z4"/>
<proteinExistence type="predicted"/>
<keyword evidence="1" id="KW-0472">Membrane</keyword>
<keyword evidence="1" id="KW-0812">Transmembrane</keyword>
<dbReference type="EMBL" id="WQLA01000001">
    <property type="protein sequence ID" value="MVN90161.1"/>
    <property type="molecule type" value="Genomic_DNA"/>
</dbReference>
<evidence type="ECO:0000313" key="2">
    <source>
        <dbReference type="EMBL" id="MVN90161.1"/>
    </source>
</evidence>
<keyword evidence="1" id="KW-1133">Transmembrane helix</keyword>
<organism evidence="2 3">
    <name type="scientific">Mucilaginibacter aquatilis</name>
    <dbReference type="NCBI Taxonomy" id="1517760"/>
    <lineage>
        <taxon>Bacteria</taxon>
        <taxon>Pseudomonadati</taxon>
        <taxon>Bacteroidota</taxon>
        <taxon>Sphingobacteriia</taxon>
        <taxon>Sphingobacteriales</taxon>
        <taxon>Sphingobacteriaceae</taxon>
        <taxon>Mucilaginibacter</taxon>
    </lineage>
</organism>
<name>A0A6I4I4Z4_9SPHI</name>
<dbReference type="OrthoDB" id="790344at2"/>
<protein>
    <submittedName>
        <fullName evidence="2">Uncharacterized protein</fullName>
    </submittedName>
</protein>
<accession>A0A6I4I4Z4</accession>
<sequence length="255" mass="27765">MNMQDNELDELFRSKLGGLEMQPSAHIWDNINASLGKEKKKPLIHTLSIAATLLVILSAGMWFASNKPAKVEQAHASVVNKKVNAIKQLQATNTKSDLINQPVVSVKKADENIEQVAVTKRKPLGKQATVNAQPVNEAIHDAATITNEPEQILAAVVNVPVNKPVLPEMALTTKTIDTVPAALKTTHSVSSPTLMAQQPEKRRRRGIHSLGGIINAVVSAVDKREDKFIEFTETDEDNANVTGINLGLLKVKKEK</sequence>
<dbReference type="RefSeq" id="WP_157539930.1">
    <property type="nucleotide sequence ID" value="NZ_WQLA01000001.1"/>
</dbReference>